<keyword evidence="2" id="KW-0732">Signal</keyword>
<dbReference type="PRINTS" id="PR01217">
    <property type="entry name" value="PRICHEXTENSN"/>
</dbReference>
<dbReference type="AlphaFoldDB" id="A0A8X8ZN89"/>
<sequence length="359" mass="39629">MGVHSLCQSFLFLSLILFGSVNLCSADDKTFEVVGTTECADCSQNNFKSSQAFSGSNLSLMKCVFFFLYKLAMQCIVLDSCMDLGLRVTIDCKLESGDVKRFGSGEVDEQGKFKVSLSQKLNNKCYAQLHSAAALPCPAHNDIEASKIVLKSQTNGKTTFAPAKTLQFSATLCSSKTFLPYWKHPPHPWFKPLPKPTLPPYTHPWFHKPTPSPVPVYTPTPKPPVVEPLPPPAPVYTPTPKPPVYKPKPKPPVYKPKPKPPVYKPKPKPKPPVYKPKPEPPVVKKPCPPTVVKPLPPPVPVYKPPVKKPCPPVVVKPLPPPVPITKKPCPPLPKIPPKYFHHPKFGHFPPLPPSIPHHP</sequence>
<reference evidence="3" key="2">
    <citation type="submission" date="2020-08" db="EMBL/GenBank/DDBJ databases">
        <title>Plant Genome Project.</title>
        <authorList>
            <person name="Zhang R.-G."/>
        </authorList>
    </citation>
    <scope>NUCLEOTIDE SEQUENCE</scope>
    <source>
        <strain evidence="3">Huo1</strain>
        <tissue evidence="3">Leaf</tissue>
    </source>
</reference>
<evidence type="ECO:0000256" key="2">
    <source>
        <dbReference type="SAM" id="SignalP"/>
    </source>
</evidence>
<dbReference type="EMBL" id="PNBA02000010">
    <property type="protein sequence ID" value="KAG6410861.1"/>
    <property type="molecule type" value="Genomic_DNA"/>
</dbReference>
<name>A0A8X8ZN89_SALSN</name>
<accession>A0A8X8ZN89</accession>
<protein>
    <submittedName>
        <fullName evidence="3">Uncharacterized protein</fullName>
    </submittedName>
</protein>
<organism evidence="3">
    <name type="scientific">Salvia splendens</name>
    <name type="common">Scarlet sage</name>
    <dbReference type="NCBI Taxonomy" id="180675"/>
    <lineage>
        <taxon>Eukaryota</taxon>
        <taxon>Viridiplantae</taxon>
        <taxon>Streptophyta</taxon>
        <taxon>Embryophyta</taxon>
        <taxon>Tracheophyta</taxon>
        <taxon>Spermatophyta</taxon>
        <taxon>Magnoliopsida</taxon>
        <taxon>eudicotyledons</taxon>
        <taxon>Gunneridae</taxon>
        <taxon>Pentapetalae</taxon>
        <taxon>asterids</taxon>
        <taxon>lamiids</taxon>
        <taxon>Lamiales</taxon>
        <taxon>Lamiaceae</taxon>
        <taxon>Nepetoideae</taxon>
        <taxon>Mentheae</taxon>
        <taxon>Salviinae</taxon>
        <taxon>Salvia</taxon>
        <taxon>Salvia subgen. Calosphace</taxon>
        <taxon>core Calosphace</taxon>
    </lineage>
</organism>
<feature type="region of interest" description="Disordered" evidence="1">
    <location>
        <begin position="237"/>
        <end position="287"/>
    </location>
</feature>
<dbReference type="PANTHER" id="PTHR33935">
    <property type="entry name" value="OS10G0148100 PROTEIN"/>
    <property type="match status" value="1"/>
</dbReference>
<feature type="signal peptide" evidence="2">
    <location>
        <begin position="1"/>
        <end position="26"/>
    </location>
</feature>
<feature type="chain" id="PRO_5036489971" evidence="2">
    <location>
        <begin position="27"/>
        <end position="359"/>
    </location>
</feature>
<comment type="caution">
    <text evidence="3">The sequence shown here is derived from an EMBL/GenBank/DDBJ whole genome shotgun (WGS) entry which is preliminary data.</text>
</comment>
<dbReference type="Pfam" id="PF01190">
    <property type="entry name" value="Pollen_Ole_e_1"/>
    <property type="match status" value="1"/>
</dbReference>
<reference evidence="3" key="1">
    <citation type="submission" date="2018-01" db="EMBL/GenBank/DDBJ databases">
        <authorList>
            <person name="Mao J.F."/>
        </authorList>
    </citation>
    <scope>NUCLEOTIDE SEQUENCE</scope>
    <source>
        <strain evidence="3">Huo1</strain>
        <tissue evidence="3">Leaf</tissue>
    </source>
</reference>
<proteinExistence type="predicted"/>
<evidence type="ECO:0000313" key="4">
    <source>
        <dbReference type="Proteomes" id="UP000298416"/>
    </source>
</evidence>
<evidence type="ECO:0000313" key="3">
    <source>
        <dbReference type="EMBL" id="KAG6410861.1"/>
    </source>
</evidence>
<dbReference type="PANTHER" id="PTHR33935:SF22">
    <property type="entry name" value="OS10G0149400 PROTEIN"/>
    <property type="match status" value="1"/>
</dbReference>
<evidence type="ECO:0000256" key="1">
    <source>
        <dbReference type="SAM" id="MobiDB-lite"/>
    </source>
</evidence>
<gene>
    <name evidence="3" type="ORF">SASPL_128932</name>
</gene>
<keyword evidence="4" id="KW-1185">Reference proteome</keyword>
<dbReference type="Proteomes" id="UP000298416">
    <property type="component" value="Unassembled WGS sequence"/>
</dbReference>